<keyword evidence="1" id="KW-0175">Coiled coil</keyword>
<evidence type="ECO:0000313" key="4">
    <source>
        <dbReference type="Proteomes" id="UP000326396"/>
    </source>
</evidence>
<feature type="compositionally biased region" description="Polar residues" evidence="2">
    <location>
        <begin position="1"/>
        <end position="15"/>
    </location>
</feature>
<protein>
    <submittedName>
        <fullName evidence="3">Uncharacterized protein</fullName>
    </submittedName>
</protein>
<sequence length="319" mass="36399">MMEGTSNPGGSTAVSNEAPISFPISNNPFKPTMATPTLPSEMLNSFIQVISQHNQTARPQNRPSRTTKWHDGRTSGIKVNLPDTNKGKGEETFNENLVFEPKGKRQAPRQKIWNTEDWRKKSKSGKDNRNKTDRGGKTSRHTGGSIGYDERRLRLVSYSHTHVVKLGKEPTFLELFLDTHLNKKCKKRFWAGELNVKILEGLQFCTERAKEAYSEYLQEMIKEYGLNFTQDDARVWQRLHGNGGPKRVFGIGSSDFDFVVTGTPSSSYGSTLSYVDKQAQQKLEDLEARLETERKAREELEEQMKKMNEFMKKFTPPDN</sequence>
<evidence type="ECO:0000313" key="3">
    <source>
        <dbReference type="EMBL" id="KAD6795208.1"/>
    </source>
</evidence>
<dbReference type="OrthoDB" id="1662253at2759"/>
<dbReference type="Pfam" id="PF03004">
    <property type="entry name" value="Transposase_24"/>
    <property type="match status" value="1"/>
</dbReference>
<proteinExistence type="predicted"/>
<feature type="compositionally biased region" description="Basic and acidic residues" evidence="2">
    <location>
        <begin position="114"/>
        <end position="136"/>
    </location>
</feature>
<name>A0A5N6PMV5_9ASTR</name>
<dbReference type="PANTHER" id="PTHR33411:SF33">
    <property type="entry name" value="TRANSPOSASE, PTTA_EN_SPM, PLANT-RELATED"/>
    <property type="match status" value="1"/>
</dbReference>
<keyword evidence="4" id="KW-1185">Reference proteome</keyword>
<gene>
    <name evidence="3" type="ORF">E3N88_06104</name>
</gene>
<dbReference type="PANTHER" id="PTHR33411">
    <property type="entry name" value="OS08G0392500 PROTEIN"/>
    <property type="match status" value="1"/>
</dbReference>
<accession>A0A5N6PMV5</accession>
<reference evidence="3 4" key="1">
    <citation type="submission" date="2019-05" db="EMBL/GenBank/DDBJ databases">
        <title>Mikania micrantha, genome provides insights into the molecular mechanism of rapid growth.</title>
        <authorList>
            <person name="Liu B."/>
        </authorList>
    </citation>
    <scope>NUCLEOTIDE SEQUENCE [LARGE SCALE GENOMIC DNA]</scope>
    <source>
        <strain evidence="3">NLD-2019</strain>
        <tissue evidence="3">Leaf</tissue>
    </source>
</reference>
<dbReference type="EMBL" id="SZYD01000003">
    <property type="protein sequence ID" value="KAD6795208.1"/>
    <property type="molecule type" value="Genomic_DNA"/>
</dbReference>
<feature type="compositionally biased region" description="Polar residues" evidence="2">
    <location>
        <begin position="52"/>
        <end position="66"/>
    </location>
</feature>
<feature type="coiled-coil region" evidence="1">
    <location>
        <begin position="276"/>
        <end position="313"/>
    </location>
</feature>
<organism evidence="3 4">
    <name type="scientific">Mikania micrantha</name>
    <name type="common">bitter vine</name>
    <dbReference type="NCBI Taxonomy" id="192012"/>
    <lineage>
        <taxon>Eukaryota</taxon>
        <taxon>Viridiplantae</taxon>
        <taxon>Streptophyta</taxon>
        <taxon>Embryophyta</taxon>
        <taxon>Tracheophyta</taxon>
        <taxon>Spermatophyta</taxon>
        <taxon>Magnoliopsida</taxon>
        <taxon>eudicotyledons</taxon>
        <taxon>Gunneridae</taxon>
        <taxon>Pentapetalae</taxon>
        <taxon>asterids</taxon>
        <taxon>campanulids</taxon>
        <taxon>Asterales</taxon>
        <taxon>Asteraceae</taxon>
        <taxon>Asteroideae</taxon>
        <taxon>Heliantheae alliance</taxon>
        <taxon>Eupatorieae</taxon>
        <taxon>Mikania</taxon>
    </lineage>
</organism>
<comment type="caution">
    <text evidence="3">The sequence shown here is derived from an EMBL/GenBank/DDBJ whole genome shotgun (WGS) entry which is preliminary data.</text>
</comment>
<dbReference type="AlphaFoldDB" id="A0A5N6PMV5"/>
<dbReference type="InterPro" id="IPR004252">
    <property type="entry name" value="Probable_transposase_24"/>
</dbReference>
<feature type="region of interest" description="Disordered" evidence="2">
    <location>
        <begin position="1"/>
        <end position="22"/>
    </location>
</feature>
<dbReference type="Proteomes" id="UP000326396">
    <property type="component" value="Linkage Group LG11"/>
</dbReference>
<evidence type="ECO:0000256" key="2">
    <source>
        <dbReference type="SAM" id="MobiDB-lite"/>
    </source>
</evidence>
<feature type="region of interest" description="Disordered" evidence="2">
    <location>
        <begin position="52"/>
        <end position="145"/>
    </location>
</feature>
<evidence type="ECO:0000256" key="1">
    <source>
        <dbReference type="SAM" id="Coils"/>
    </source>
</evidence>